<dbReference type="InterPro" id="IPR036388">
    <property type="entry name" value="WH-like_DNA-bd_sf"/>
</dbReference>
<dbReference type="InterPro" id="IPR011006">
    <property type="entry name" value="CheY-like_superfamily"/>
</dbReference>
<dbReference type="PROSITE" id="PS51755">
    <property type="entry name" value="OMPR_PHOB"/>
    <property type="match status" value="1"/>
</dbReference>
<dbReference type="GO" id="GO:0005829">
    <property type="term" value="C:cytosol"/>
    <property type="evidence" value="ECO:0007669"/>
    <property type="project" value="TreeGrafter"/>
</dbReference>
<dbReference type="GO" id="GO:0000976">
    <property type="term" value="F:transcription cis-regulatory region binding"/>
    <property type="evidence" value="ECO:0007669"/>
    <property type="project" value="TreeGrafter"/>
</dbReference>
<dbReference type="CDD" id="cd00383">
    <property type="entry name" value="trans_reg_C"/>
    <property type="match status" value="1"/>
</dbReference>
<evidence type="ECO:0000259" key="5">
    <source>
        <dbReference type="PROSITE" id="PS51755"/>
    </source>
</evidence>
<dbReference type="SUPFAM" id="SSF46894">
    <property type="entry name" value="C-terminal effector domain of the bipartite response regulators"/>
    <property type="match status" value="1"/>
</dbReference>
<dbReference type="GO" id="GO:0032993">
    <property type="term" value="C:protein-DNA complex"/>
    <property type="evidence" value="ECO:0007669"/>
    <property type="project" value="TreeGrafter"/>
</dbReference>
<reference evidence="6" key="1">
    <citation type="journal article" date="2014" name="Int. J. Syst. Evol. Microbiol.">
        <title>Complete genome sequence of Corynebacterium casei LMG S-19264T (=DSM 44701T), isolated from a smear-ripened cheese.</title>
        <authorList>
            <consortium name="US DOE Joint Genome Institute (JGI-PGF)"/>
            <person name="Walter F."/>
            <person name="Albersmeier A."/>
            <person name="Kalinowski J."/>
            <person name="Ruckert C."/>
        </authorList>
    </citation>
    <scope>NUCLEOTIDE SEQUENCE</scope>
    <source>
        <strain evidence="6">NBRC 110023</strain>
    </source>
</reference>
<dbReference type="GO" id="GO:0000156">
    <property type="term" value="F:phosphorelay response regulator activity"/>
    <property type="evidence" value="ECO:0007669"/>
    <property type="project" value="TreeGrafter"/>
</dbReference>
<evidence type="ECO:0000256" key="2">
    <source>
        <dbReference type="PROSITE-ProRule" id="PRU00169"/>
    </source>
</evidence>
<dbReference type="InterPro" id="IPR039420">
    <property type="entry name" value="WalR-like"/>
</dbReference>
<dbReference type="SMART" id="SM00448">
    <property type="entry name" value="REC"/>
    <property type="match status" value="1"/>
</dbReference>
<dbReference type="InterPro" id="IPR001867">
    <property type="entry name" value="OmpR/PhoB-type_DNA-bd"/>
</dbReference>
<feature type="domain" description="OmpR/PhoB-type" evidence="5">
    <location>
        <begin position="124"/>
        <end position="221"/>
    </location>
</feature>
<dbReference type="InterPro" id="IPR001789">
    <property type="entry name" value="Sig_transdc_resp-reg_receiver"/>
</dbReference>
<accession>A0AA37T557</accession>
<feature type="domain" description="Response regulatory" evidence="4">
    <location>
        <begin position="2"/>
        <end position="116"/>
    </location>
</feature>
<organism evidence="6 7">
    <name type="scientific">Agaribacter marinus</name>
    <dbReference type="NCBI Taxonomy" id="1431249"/>
    <lineage>
        <taxon>Bacteria</taxon>
        <taxon>Pseudomonadati</taxon>
        <taxon>Pseudomonadota</taxon>
        <taxon>Gammaproteobacteria</taxon>
        <taxon>Alteromonadales</taxon>
        <taxon>Alteromonadaceae</taxon>
        <taxon>Agaribacter</taxon>
    </lineage>
</organism>
<keyword evidence="2" id="KW-0597">Phosphoprotein</keyword>
<feature type="modified residue" description="4-aspartylphosphate" evidence="2">
    <location>
        <position position="51"/>
    </location>
</feature>
<dbReference type="PANTHER" id="PTHR48111:SF36">
    <property type="entry name" value="TRANSCRIPTIONAL REGULATORY PROTEIN CUTR"/>
    <property type="match status" value="1"/>
</dbReference>
<proteinExistence type="predicted"/>
<gene>
    <name evidence="6" type="ORF">GCM10007852_24680</name>
</gene>
<dbReference type="PANTHER" id="PTHR48111">
    <property type="entry name" value="REGULATOR OF RPOS"/>
    <property type="match status" value="1"/>
</dbReference>
<evidence type="ECO:0000313" key="6">
    <source>
        <dbReference type="EMBL" id="GLR71560.1"/>
    </source>
</evidence>
<evidence type="ECO:0000256" key="1">
    <source>
        <dbReference type="ARBA" id="ARBA00023125"/>
    </source>
</evidence>
<dbReference type="Gene3D" id="6.10.250.690">
    <property type="match status" value="1"/>
</dbReference>
<dbReference type="SMART" id="SM00862">
    <property type="entry name" value="Trans_reg_C"/>
    <property type="match status" value="1"/>
</dbReference>
<evidence type="ECO:0000259" key="4">
    <source>
        <dbReference type="PROSITE" id="PS50110"/>
    </source>
</evidence>
<dbReference type="EMBL" id="BSOT01000006">
    <property type="protein sequence ID" value="GLR71560.1"/>
    <property type="molecule type" value="Genomic_DNA"/>
</dbReference>
<dbReference type="Gene3D" id="1.10.10.10">
    <property type="entry name" value="Winged helix-like DNA-binding domain superfamily/Winged helix DNA-binding domain"/>
    <property type="match status" value="1"/>
</dbReference>
<comment type="caution">
    <text evidence="6">The sequence shown here is derived from an EMBL/GenBank/DDBJ whole genome shotgun (WGS) entry which is preliminary data.</text>
</comment>
<dbReference type="Pfam" id="PF00072">
    <property type="entry name" value="Response_reg"/>
    <property type="match status" value="1"/>
</dbReference>
<keyword evidence="7" id="KW-1185">Reference proteome</keyword>
<dbReference type="PROSITE" id="PS50110">
    <property type="entry name" value="RESPONSE_REGULATORY"/>
    <property type="match status" value="1"/>
</dbReference>
<evidence type="ECO:0000256" key="3">
    <source>
        <dbReference type="PROSITE-ProRule" id="PRU01091"/>
    </source>
</evidence>
<dbReference type="CDD" id="cd17624">
    <property type="entry name" value="REC_OmpR_PmrA-like"/>
    <property type="match status" value="1"/>
</dbReference>
<protein>
    <submittedName>
        <fullName evidence="6">DNA-binding response regulator</fullName>
    </submittedName>
</protein>
<feature type="DNA-binding region" description="OmpR/PhoB-type" evidence="3">
    <location>
        <begin position="124"/>
        <end position="221"/>
    </location>
</feature>
<name>A0AA37T557_9ALTE</name>
<dbReference type="RefSeq" id="WP_284217912.1">
    <property type="nucleotide sequence ID" value="NZ_BSOT01000006.1"/>
</dbReference>
<dbReference type="InterPro" id="IPR016032">
    <property type="entry name" value="Sig_transdc_resp-reg_C-effctor"/>
</dbReference>
<dbReference type="Gene3D" id="3.40.50.2300">
    <property type="match status" value="1"/>
</dbReference>
<keyword evidence="1 3" id="KW-0238">DNA-binding</keyword>
<reference evidence="6" key="2">
    <citation type="submission" date="2023-01" db="EMBL/GenBank/DDBJ databases">
        <title>Draft genome sequence of Agaribacter marinus strain NBRC 110023.</title>
        <authorList>
            <person name="Sun Q."/>
            <person name="Mori K."/>
        </authorList>
    </citation>
    <scope>NUCLEOTIDE SEQUENCE</scope>
    <source>
        <strain evidence="6">NBRC 110023</strain>
    </source>
</reference>
<dbReference type="Pfam" id="PF00486">
    <property type="entry name" value="Trans_reg_C"/>
    <property type="match status" value="1"/>
</dbReference>
<dbReference type="Proteomes" id="UP001156601">
    <property type="component" value="Unassembled WGS sequence"/>
</dbReference>
<evidence type="ECO:0000313" key="7">
    <source>
        <dbReference type="Proteomes" id="UP001156601"/>
    </source>
</evidence>
<dbReference type="GO" id="GO:0006355">
    <property type="term" value="P:regulation of DNA-templated transcription"/>
    <property type="evidence" value="ECO:0007669"/>
    <property type="project" value="InterPro"/>
</dbReference>
<sequence length="221" mass="24254">MRVLITEDNGELAEFIQEALALEGYLSDIARSGGELKLYLNESSYAAIILDLGLPDIDGIEVLKNLRRIGNMVPVLILTARGGVQDRIKGLDHGADDYLIKPFAIDELIARLRALLRRPNELSNTVLTAGNVNIDIIAKSVTVNGNNVILGKTEVAIVEYFMWNLGLTVSKESLEDMVYQDGYTLTDNALQVAVHRVRKKLTEAGATPVISTIRGVGYLFK</sequence>
<dbReference type="SUPFAM" id="SSF52172">
    <property type="entry name" value="CheY-like"/>
    <property type="match status" value="1"/>
</dbReference>
<dbReference type="AlphaFoldDB" id="A0AA37T557"/>